<feature type="domain" description="Helix-turn-helix" evidence="1">
    <location>
        <begin position="17"/>
        <end position="66"/>
    </location>
</feature>
<dbReference type="Proteomes" id="UP001142325">
    <property type="component" value="Unassembled WGS sequence"/>
</dbReference>
<reference evidence="2" key="1">
    <citation type="journal article" date="2014" name="Int. J. Syst. Evol. Microbiol.">
        <title>Complete genome sequence of Corynebacterium casei LMG S-19264T (=DSM 44701T), isolated from a smear-ripened cheese.</title>
        <authorList>
            <consortium name="US DOE Joint Genome Institute (JGI-PGF)"/>
            <person name="Walter F."/>
            <person name="Albersmeier A."/>
            <person name="Kalinowski J."/>
            <person name="Ruckert C."/>
        </authorList>
    </citation>
    <scope>NUCLEOTIDE SEQUENCE</scope>
    <source>
        <strain evidence="2">VKM Ac-1958</strain>
    </source>
</reference>
<gene>
    <name evidence="2" type="ORF">GCM10017596_26010</name>
</gene>
<evidence type="ECO:0000313" key="2">
    <source>
        <dbReference type="EMBL" id="GLK02886.1"/>
    </source>
</evidence>
<dbReference type="AlphaFoldDB" id="A0A9W6MA23"/>
<evidence type="ECO:0000313" key="3">
    <source>
        <dbReference type="Proteomes" id="UP001142325"/>
    </source>
</evidence>
<comment type="caution">
    <text evidence="2">The sequence shown here is derived from an EMBL/GenBank/DDBJ whole genome shotgun (WGS) entry which is preliminary data.</text>
</comment>
<dbReference type="EMBL" id="BSET01000002">
    <property type="protein sequence ID" value="GLK02886.1"/>
    <property type="molecule type" value="Genomic_DNA"/>
</dbReference>
<reference evidence="2" key="2">
    <citation type="submission" date="2023-01" db="EMBL/GenBank/DDBJ databases">
        <authorList>
            <person name="Sun Q."/>
            <person name="Evtushenko L."/>
        </authorList>
    </citation>
    <scope>NUCLEOTIDE SEQUENCE</scope>
    <source>
        <strain evidence="2">VKM Ac-1958</strain>
    </source>
</reference>
<accession>A0A9W6MA23</accession>
<organism evidence="2 3">
    <name type="scientific">Microbacterium keratanolyticum</name>
    <dbReference type="NCBI Taxonomy" id="67574"/>
    <lineage>
        <taxon>Bacteria</taxon>
        <taxon>Bacillati</taxon>
        <taxon>Actinomycetota</taxon>
        <taxon>Actinomycetes</taxon>
        <taxon>Micrococcales</taxon>
        <taxon>Microbacteriaceae</taxon>
        <taxon>Microbacterium</taxon>
    </lineage>
</organism>
<proteinExistence type="predicted"/>
<sequence length="95" mass="10384">MSAMPEASASSQRFLAPAQVAELLSLEVVDVIALVKEGQLRGMQVGSPARWRIDESSLGEYIAAQSELSRRMALWQQSEVASFPEVWGSVSRFGN</sequence>
<keyword evidence="3" id="KW-1185">Reference proteome</keyword>
<dbReference type="InterPro" id="IPR041657">
    <property type="entry name" value="HTH_17"/>
</dbReference>
<dbReference type="Pfam" id="PF12728">
    <property type="entry name" value="HTH_17"/>
    <property type="match status" value="1"/>
</dbReference>
<evidence type="ECO:0000259" key="1">
    <source>
        <dbReference type="Pfam" id="PF12728"/>
    </source>
</evidence>
<name>A0A9W6MA23_9MICO</name>
<protein>
    <recommendedName>
        <fullName evidence="1">Helix-turn-helix domain-containing protein</fullName>
    </recommendedName>
</protein>